<dbReference type="InterPro" id="IPR042219">
    <property type="entry name" value="AAA_lid_11_sf"/>
</dbReference>
<dbReference type="FunFam" id="1.10.287.2620:FF:000001">
    <property type="entry name" value="Cytoplasmic dynein heavy chain 1"/>
    <property type="match status" value="1"/>
</dbReference>
<dbReference type="InterPro" id="IPR024317">
    <property type="entry name" value="Dynein_heavy_chain_D4_dom"/>
</dbReference>
<dbReference type="Pfam" id="PF12777">
    <property type="entry name" value="MT"/>
    <property type="match status" value="2"/>
</dbReference>
<dbReference type="Pfam" id="PF12774">
    <property type="entry name" value="AAA_6"/>
    <property type="match status" value="1"/>
</dbReference>
<dbReference type="InterPro" id="IPR043160">
    <property type="entry name" value="Dynein_C_barrel"/>
</dbReference>
<dbReference type="Gene3D" id="3.10.490.20">
    <property type="match status" value="1"/>
</dbReference>
<dbReference type="FunFam" id="3.40.50.300:FF:000071">
    <property type="entry name" value="Cytoplasmic dynein heavy chain 1"/>
    <property type="match status" value="1"/>
</dbReference>
<sequence length="3364" mass="380792">MEVLSGSGSSTAQAVAFITYVQDLKRKTKTWAPQIEICAGGEKTLERMRFQFPDDWLYSDQLNGEWNALQEILKRKNDSIQEQLAGLQLKITAEDKIVENKIAEVITEWEQTRPVQGNIRAEIAMNTITAFEAKLNRVQEEYDLVCRAKEALDLDLVRHTRLEPVFEELRDLKAVWTALSGIWNQIADLKDVAWATVQPRKLRQRLDALLTSTKEMPNRMRQYTAFEYVQDVLKTFQKSNTILSELKSDALKERHWRQLFKTLKVSGQVNPLQMTLGNVYGLDLKKNEAAVKDVIIQAQGEMALEEYLKQVRETWTSFTLDLVNYQNKCRLIRGWDDLFTRCSENLNSLVAMKAASWEDRLNRIHVLFDVWIDVQRQWVYLEGIFSGSADIKHLLPVESNRFLNINNEFMAVMKKVYKSPFILDVLGIQGIQKSLERLADSLTKIQKALGEYLERERASFPRFYFVGDEDLLEIIGNSKDILRIMKHLKKMFAGISTIILDEDVTRIEGMASREGEIVQFRNDILLKDFPRINDWLAKIDSEMRVSLALLLCDAVEELQTFYGTGSPLEADRFLAWIAKYPAQLVSLAIQVAWTNAIESSLVSSRVPEQPLSTVLQGLDLLADIVLTELGNTTRRKCEHLITELVHQRDVTRSLVHQRIADEKSFAWLYQMRFYLDLGNLVSSPMERLKIKMANAEFPYGWEYLGVPDKLVQTPLTDRVYLTLTQALDTQLGGAPFGPAGTGKTESVKALGVQLGRFVLVFCCDETFDFQAMGRIFVGLCQVGAWGCFDEFNRLEERILSAVSQQVQTIQQGLASLAKNPNTEIELVGKNLRINKNIGIFITTNPNYAGRSQLPPNLTKLFRPMAMTRPDRELIAQVMLFSQGFRTAEVLASKIVPFFNLCSEQLSPQPHYDFGLRALKAVLASAGILKRERMQLSRTNGDAPAVRRSSDVLSDSSTEQVILIQSVTETIVPKLVADDVPLLTSLLADVFPGIDYQAVDLDVLRGHITDVCAERNLVVGDQWIDKILQLYQIQKIQHGLMMVGPSGTGKTNAWRVLLAALERLDGTEGIAYVIDPKAMHKEALYGTLDPTTREWNDGLFTHILRKIVDDVRGESAKRHWIIFDGDVDPEWVENLNSVLDDNKLLTLPNGERLNLPSNVRIMFEVEHLKYATLATVSRCGMIWFSDDVISPNMVFRHYLQTLSSIPLDEDEEGAETRPSGPAAPAESPLLPTQRVVAAILEPFFGADGIVPSALEFSATIEHIMDFTVTRTLNTLFSLINKTVRNIIEYNNNHTDFPLSAEAVEQYVTKRMLVSIIWAFSGDARLELRAQMGDFLRRHTGVDLPPLPPGSSLIDYDVQVSSGEWSAWQAKVPTIEIDSHSVTQADVVVPTMDTVRHEEVLYSWLSEHKPLMLCGPPGSGKTMTLFSALRKLPDMEVIGLNFSSATTPGLILKTFEQHCEFRRTPNGVVLAPQQIGRWLVVFCDEINLPAPDKYGTQRRGYYRTSDMAWVKLERIQFVGACNPPTDPGRVPLTHRFLRHAPLIMVDYPGEPSLKQIYGTYSRAVLRVVPNLKAYATPLTEAMVSFYLASQKRFTTDLQAHYVYSPRELTRWVRGIYEAIKPLETLSLEGLVRVWAHEALRLFQDRLVTQEERHWTDRSIDACALEHFPTINIEEALSRPILFSNWTSRNYIPVEREQLREFTKARLRVFHEEELDVQLVLFNDVLDHVLRIDRVFRQIQGHLLLIGVSGSGKTTLSRFVAWMNGLSVFQIKVSNKYTGDDFDEDLRTVLRRAGCKGEKICFIMDESNVLDSGFLERMNTLLANAEVPGLFEGDEYASLLTACKEGSQRDGLMLDSPEELYKWFTQQVARNLHVVFTMNPPENGLASRAATSPALFNRCVLDWFGDWPDQAFYQAFPIAYRDITLPPTHRTAVVNAFVHIHMSLHEFNLRLSRRQGRYNYVTPRHYLDFIYHYQRHLHVVTQVEELRRSLALKRNQLEAKDAEANEKLKRMVSEQQEAEQKKAASIEIQAALVEQDKNIDQRRAIVMRDLADAEPAVIEAQAAVQGIKKVHLSEVRSMANPPEAVKAAMESVGTILGYKIESWKTVQGILRRDDFISSISIRDLMIREYLIVNRASKACGPLVKWVIAQVEPLRNEVQSLEAQAENTKKQAATIITIVRDLEASIARYKGEYALLIRETQAIKLEMERVESKVERSMTLLNSLSSERARWEASSRTFETEMSTIVGDVLLSAAFLAYAGFFDQHYRDLMSQEWSGHLAAAAIKFKTDLSLPEYLSTADDRLSWQSKSLPADNLYTENAIMLKKFNRYPLIIDPTGQATTFLLNEYKDRKITVTSFLDEAFLKVLESALRFGNPILIQDVERLDPILNAVLNKEIRRTGGRVLIRLGNQDIDFSPAFTLFLSTRDPSVEFSPDICSRVTFVNFTMTRSSLQSQSLDQVLKVERPDTDKKRADLTKVQGEFRLRLRFLEKSLLQALNDSTGNILDDDKVIDTLETLKREAAEITRKVEETDLIMGEVDRVTAEYLPLAQACSSVFFVLEQLNIVNHFYQFSLRFFLDIFDYVLHHNPNLKTVSDYQHRLKILLNDLFITVYKRTSRALLHLDDDIIADDLEFLLESGDSGDVSITGTGTVSPDGQGAKFLSVEQQERLEQYARNPVFKAVKMHMVQNEQQWITFLLREAPNKRYHGLWEGTPSQAVRALRTVLLMKCFRPDRLLQATAIFAGIVFETDMAAESEYELGSIVSDEVYASTPLCLVSVTGYDASYRVENLIKITGTRCAQVAMGSQEGFSQADAAIALAARQGSWVLLKNAHLAPSWLSQLEKRLQSLNPNNAFRLFVTMEANPVIPVNILRQSRVIMNEPPPGIKANLLDSLRGISSSRLTQGPTEKIRLYFILAWFHAVVQERLRYAPLGWSQSYDFNDSDLAAAFGTIDIWLLSVAKGRANVDPAIIPWDAIRTLVKQSVYGGRVDSDFDQRILDSFVNELFTPEAYSLGFDLVPRTKAGDSILVVPEGTKMEDFLRWVGRLPDREPPSWLSLPPSAERVIAVSQGRYLALRRMRTLADDEDDTPSSGPTNKGAPSQQPAWMKSLLQHSKEWMALLPSTLSTPRARAVDSQDPLLRLFARETSVGRKLLAQIRKDLADVIKVCEGGLKQTNHLRSLMSHLTKGTTPNHWIQYKVPRSTGVSQWIPNFSTRLAQLERISQLDSFVGVEVWLGGLFFPEAYVTATRQTVAQRNAWSLETLTLKLDLGESRDPSGFVVEGLVLDGASWNDGKLHLTSGESVRVAQSQVRWVKQGGPNAPNGHARNENLPPVNLPVYLNNERSDVLFTVDLPFEAGIEKLVSMRAVCLTAGG</sequence>
<dbReference type="GO" id="GO:0051959">
    <property type="term" value="F:dynein light intermediate chain binding"/>
    <property type="evidence" value="ECO:0007669"/>
    <property type="project" value="InterPro"/>
</dbReference>
<dbReference type="SMART" id="SM00382">
    <property type="entry name" value="AAA"/>
    <property type="match status" value="3"/>
</dbReference>
<dbReference type="Gene3D" id="1.20.58.1120">
    <property type="match status" value="1"/>
</dbReference>
<dbReference type="GO" id="GO:0008569">
    <property type="term" value="F:minus-end-directed microtubule motor activity"/>
    <property type="evidence" value="ECO:0007669"/>
    <property type="project" value="InterPro"/>
</dbReference>
<keyword evidence="8" id="KW-0547">Nucleotide-binding</keyword>
<dbReference type="FunFam" id="3.10.490.20:FF:000004">
    <property type="entry name" value="Cytoplasmic dynein heavy chain 2"/>
    <property type="match status" value="1"/>
</dbReference>
<dbReference type="Gene3D" id="1.10.8.1220">
    <property type="match status" value="1"/>
</dbReference>
<accession>A0A9P6B027</accession>
<keyword evidence="9" id="KW-0067">ATP-binding</keyword>
<dbReference type="InterPro" id="IPR043157">
    <property type="entry name" value="Dynein_AAA1S"/>
</dbReference>
<dbReference type="FunFam" id="1.20.58.1120:FF:000013">
    <property type="entry name" value="Dynein heavy chain-like protein"/>
    <property type="match status" value="1"/>
</dbReference>
<feature type="domain" description="AAA+ ATPase" evidence="17">
    <location>
        <begin position="729"/>
        <end position="879"/>
    </location>
</feature>
<feature type="compositionally biased region" description="Polar residues" evidence="16">
    <location>
        <begin position="3081"/>
        <end position="3095"/>
    </location>
</feature>
<keyword evidence="12" id="KW-0505">Motor protein</keyword>
<dbReference type="Pfam" id="PF03028">
    <property type="entry name" value="Dynein_heavy"/>
    <property type="match status" value="1"/>
</dbReference>
<dbReference type="Gene3D" id="3.20.180.20">
    <property type="entry name" value="Dynein heavy chain, N-terminal domain 2"/>
    <property type="match status" value="1"/>
</dbReference>
<dbReference type="Pfam" id="PF18199">
    <property type="entry name" value="Dynein_C"/>
    <property type="match status" value="1"/>
</dbReference>
<dbReference type="Pfam" id="PF22597">
    <property type="entry name" value="DYN_lid"/>
    <property type="match status" value="1"/>
</dbReference>
<evidence type="ECO:0000259" key="17">
    <source>
        <dbReference type="SMART" id="SM00382"/>
    </source>
</evidence>
<evidence type="ECO:0000256" key="16">
    <source>
        <dbReference type="SAM" id="MobiDB-lite"/>
    </source>
</evidence>
<evidence type="ECO:0000256" key="13">
    <source>
        <dbReference type="ARBA" id="ARBA00023212"/>
    </source>
</evidence>
<protein>
    <recommendedName>
        <fullName evidence="4">Dynein heavy chain, cytoplasmic</fullName>
    </recommendedName>
    <alternativeName>
        <fullName evidence="14">Dynein heavy chain, cytosolic</fullName>
    </alternativeName>
</protein>
<keyword evidence="5" id="KW-0963">Cytoplasm</keyword>
<feature type="region of interest" description="Disordered" evidence="16">
    <location>
        <begin position="3074"/>
        <end position="3095"/>
    </location>
</feature>
<gene>
    <name evidence="18" type="ORF">BS47DRAFT_1372202</name>
</gene>
<dbReference type="FunFam" id="1.20.1270.280:FF:000004">
    <property type="entry name" value="Cytoplasmic dynein heavy chain 2"/>
    <property type="match status" value="1"/>
</dbReference>
<keyword evidence="13" id="KW-0206">Cytoskeleton</keyword>
<evidence type="ECO:0000256" key="4">
    <source>
        <dbReference type="ARBA" id="ARBA00022197"/>
    </source>
</evidence>
<dbReference type="FunFam" id="1.10.8.720:FF:000003">
    <property type="entry name" value="Cytoplasmic dynein heavy chain 2"/>
    <property type="match status" value="1"/>
</dbReference>
<evidence type="ECO:0000256" key="10">
    <source>
        <dbReference type="ARBA" id="ARBA00023017"/>
    </source>
</evidence>
<evidence type="ECO:0000256" key="7">
    <source>
        <dbReference type="ARBA" id="ARBA00022737"/>
    </source>
</evidence>
<dbReference type="Gene3D" id="1.10.8.720">
    <property type="entry name" value="Region D6 of dynein motor"/>
    <property type="match status" value="1"/>
</dbReference>
<dbReference type="InterPro" id="IPR041658">
    <property type="entry name" value="AAA_lid_11"/>
</dbReference>
<organism evidence="18 19">
    <name type="scientific">Hydnum rufescens UP504</name>
    <dbReference type="NCBI Taxonomy" id="1448309"/>
    <lineage>
        <taxon>Eukaryota</taxon>
        <taxon>Fungi</taxon>
        <taxon>Dikarya</taxon>
        <taxon>Basidiomycota</taxon>
        <taxon>Agaricomycotina</taxon>
        <taxon>Agaricomycetes</taxon>
        <taxon>Cantharellales</taxon>
        <taxon>Hydnaceae</taxon>
        <taxon>Hydnum</taxon>
    </lineage>
</organism>
<dbReference type="Pfam" id="PF08393">
    <property type="entry name" value="DHC_N2"/>
    <property type="match status" value="1"/>
</dbReference>
<feature type="domain" description="AAA+ ATPase" evidence="17">
    <location>
        <begin position="1736"/>
        <end position="1902"/>
    </location>
</feature>
<dbReference type="Pfam" id="PF12775">
    <property type="entry name" value="AAA_7"/>
    <property type="match status" value="1"/>
</dbReference>
<evidence type="ECO:0000256" key="1">
    <source>
        <dbReference type="ARBA" id="ARBA00004245"/>
    </source>
</evidence>
<evidence type="ECO:0000256" key="6">
    <source>
        <dbReference type="ARBA" id="ARBA00022701"/>
    </source>
</evidence>
<comment type="subcellular location">
    <subcellularLocation>
        <location evidence="1">Cytoplasm</location>
        <location evidence="1">Cytoskeleton</location>
    </subcellularLocation>
</comment>
<dbReference type="FunFam" id="1.20.140.100:FF:000002">
    <property type="entry name" value="Cytoplasmic dynein heavy chain 1"/>
    <property type="match status" value="1"/>
</dbReference>
<dbReference type="EMBL" id="MU128956">
    <property type="protein sequence ID" value="KAF9514862.1"/>
    <property type="molecule type" value="Genomic_DNA"/>
</dbReference>
<dbReference type="InterPro" id="IPR035699">
    <property type="entry name" value="AAA_6"/>
</dbReference>
<dbReference type="PANTHER" id="PTHR46532:SF4">
    <property type="entry name" value="AAA+ ATPASE DOMAIN-CONTAINING PROTEIN"/>
    <property type="match status" value="1"/>
</dbReference>
<dbReference type="FunFam" id="3.40.50.300:FF:000122">
    <property type="entry name" value="Cytoplasmic dynein 1 heavy chain"/>
    <property type="match status" value="1"/>
</dbReference>
<dbReference type="InterPro" id="IPR024743">
    <property type="entry name" value="Dynein_HC_stalk"/>
</dbReference>
<reference evidence="18" key="1">
    <citation type="journal article" date="2020" name="Nat. Commun.">
        <title>Large-scale genome sequencing of mycorrhizal fungi provides insights into the early evolution of symbiotic traits.</title>
        <authorList>
            <person name="Miyauchi S."/>
            <person name="Kiss E."/>
            <person name="Kuo A."/>
            <person name="Drula E."/>
            <person name="Kohler A."/>
            <person name="Sanchez-Garcia M."/>
            <person name="Morin E."/>
            <person name="Andreopoulos B."/>
            <person name="Barry K.W."/>
            <person name="Bonito G."/>
            <person name="Buee M."/>
            <person name="Carver A."/>
            <person name="Chen C."/>
            <person name="Cichocki N."/>
            <person name="Clum A."/>
            <person name="Culley D."/>
            <person name="Crous P.W."/>
            <person name="Fauchery L."/>
            <person name="Girlanda M."/>
            <person name="Hayes R.D."/>
            <person name="Keri Z."/>
            <person name="LaButti K."/>
            <person name="Lipzen A."/>
            <person name="Lombard V."/>
            <person name="Magnuson J."/>
            <person name="Maillard F."/>
            <person name="Murat C."/>
            <person name="Nolan M."/>
            <person name="Ohm R.A."/>
            <person name="Pangilinan J."/>
            <person name="Pereira M.F."/>
            <person name="Perotto S."/>
            <person name="Peter M."/>
            <person name="Pfister S."/>
            <person name="Riley R."/>
            <person name="Sitrit Y."/>
            <person name="Stielow J.B."/>
            <person name="Szollosi G."/>
            <person name="Zifcakova L."/>
            <person name="Stursova M."/>
            <person name="Spatafora J.W."/>
            <person name="Tedersoo L."/>
            <person name="Vaario L.M."/>
            <person name="Yamada A."/>
            <person name="Yan M."/>
            <person name="Wang P."/>
            <person name="Xu J."/>
            <person name="Bruns T."/>
            <person name="Baldrian P."/>
            <person name="Vilgalys R."/>
            <person name="Dunand C."/>
            <person name="Henrissat B."/>
            <person name="Grigoriev I.V."/>
            <person name="Hibbett D."/>
            <person name="Nagy L.G."/>
            <person name="Martin F.M."/>
        </authorList>
    </citation>
    <scope>NUCLEOTIDE SEQUENCE</scope>
    <source>
        <strain evidence="18">UP504</strain>
    </source>
</reference>
<evidence type="ECO:0000256" key="9">
    <source>
        <dbReference type="ARBA" id="ARBA00022840"/>
    </source>
</evidence>
<dbReference type="GO" id="GO:0045505">
    <property type="term" value="F:dynein intermediate chain binding"/>
    <property type="evidence" value="ECO:0007669"/>
    <property type="project" value="InterPro"/>
</dbReference>
<dbReference type="FunFam" id="1.10.472.130:FF:000002">
    <property type="entry name" value="Cytoplasmic dynein heavy chain 1"/>
    <property type="match status" value="1"/>
</dbReference>
<keyword evidence="11 15" id="KW-0175">Coiled coil</keyword>
<dbReference type="InterPro" id="IPR026983">
    <property type="entry name" value="DHC"/>
</dbReference>
<dbReference type="FunFam" id="3.40.50.300:FF:000517">
    <property type="entry name" value="Cytoplasmic dynein heavy chain 1"/>
    <property type="match status" value="1"/>
</dbReference>
<dbReference type="CDD" id="cd00009">
    <property type="entry name" value="AAA"/>
    <property type="match status" value="2"/>
</dbReference>
<evidence type="ECO:0000256" key="14">
    <source>
        <dbReference type="ARBA" id="ARBA00033439"/>
    </source>
</evidence>
<dbReference type="InterPro" id="IPR004273">
    <property type="entry name" value="Dynein_heavy_D6_P-loop"/>
</dbReference>
<dbReference type="OrthoDB" id="447173at2759"/>
<evidence type="ECO:0000256" key="5">
    <source>
        <dbReference type="ARBA" id="ARBA00022490"/>
    </source>
</evidence>
<dbReference type="InterPro" id="IPR041228">
    <property type="entry name" value="Dynein_C"/>
</dbReference>
<dbReference type="GO" id="GO:0005858">
    <property type="term" value="C:axonemal dynein complex"/>
    <property type="evidence" value="ECO:0007669"/>
    <property type="project" value="TreeGrafter"/>
</dbReference>
<dbReference type="PANTHER" id="PTHR46532">
    <property type="entry name" value="MALE FERTILITY FACTOR KL5"/>
    <property type="match status" value="1"/>
</dbReference>
<dbReference type="GO" id="GO:0005524">
    <property type="term" value="F:ATP binding"/>
    <property type="evidence" value="ECO:0007669"/>
    <property type="project" value="UniProtKB-KW"/>
</dbReference>
<comment type="similarity">
    <text evidence="2">Belongs to the dynein heavy chain family.</text>
</comment>
<evidence type="ECO:0000256" key="8">
    <source>
        <dbReference type="ARBA" id="ARBA00022741"/>
    </source>
</evidence>
<dbReference type="Proteomes" id="UP000886523">
    <property type="component" value="Unassembled WGS sequence"/>
</dbReference>
<dbReference type="GO" id="GO:0007018">
    <property type="term" value="P:microtubule-based movement"/>
    <property type="evidence" value="ECO:0007669"/>
    <property type="project" value="InterPro"/>
</dbReference>
<dbReference type="Pfam" id="PF12781">
    <property type="entry name" value="AAA_9"/>
    <property type="match status" value="1"/>
</dbReference>
<dbReference type="InterPro" id="IPR042228">
    <property type="entry name" value="Dynein_linker_3"/>
</dbReference>
<dbReference type="FunFam" id="1.20.920.30:FF:000001">
    <property type="entry name" value="Cytoplasmic dynein heavy chain 1"/>
    <property type="match status" value="1"/>
</dbReference>
<feature type="coiled-coil region" evidence="15">
    <location>
        <begin position="2147"/>
        <end position="2223"/>
    </location>
</feature>
<dbReference type="Gene3D" id="6.10.140.1060">
    <property type="match status" value="1"/>
</dbReference>
<dbReference type="FunFam" id="3.40.50.300:FF:000373">
    <property type="entry name" value="Cytoplasmic dynein heavy chain 2"/>
    <property type="match status" value="1"/>
</dbReference>
<dbReference type="InterPro" id="IPR003593">
    <property type="entry name" value="AAA+_ATPase"/>
</dbReference>
<comment type="subunit">
    <text evidence="3">Consists of at least two heavy chains and a number of intermediate and light chains.</text>
</comment>
<dbReference type="FunFam" id="1.10.8.710:FF:000005">
    <property type="entry name" value="Cytoplasmic dynein heavy chain 1"/>
    <property type="match status" value="1"/>
</dbReference>
<dbReference type="GO" id="GO:0005874">
    <property type="term" value="C:microtubule"/>
    <property type="evidence" value="ECO:0007669"/>
    <property type="project" value="UniProtKB-KW"/>
</dbReference>
<dbReference type="InterPro" id="IPR027417">
    <property type="entry name" value="P-loop_NTPase"/>
</dbReference>
<comment type="caution">
    <text evidence="18">The sequence shown here is derived from an EMBL/GenBank/DDBJ whole genome shotgun (WGS) entry which is preliminary data.</text>
</comment>
<dbReference type="Gene3D" id="3.40.50.300">
    <property type="entry name" value="P-loop containing nucleotide triphosphate hydrolases"/>
    <property type="match status" value="5"/>
</dbReference>
<evidence type="ECO:0000256" key="11">
    <source>
        <dbReference type="ARBA" id="ARBA00023054"/>
    </source>
</evidence>
<evidence type="ECO:0000256" key="2">
    <source>
        <dbReference type="ARBA" id="ARBA00008887"/>
    </source>
</evidence>
<name>A0A9P6B027_9AGAM</name>
<dbReference type="Pfam" id="PF18198">
    <property type="entry name" value="AAA_lid_11"/>
    <property type="match status" value="1"/>
</dbReference>
<dbReference type="InterPro" id="IPR054354">
    <property type="entry name" value="DYNC2H1-like_lid"/>
</dbReference>
<evidence type="ECO:0000313" key="18">
    <source>
        <dbReference type="EMBL" id="KAF9514862.1"/>
    </source>
</evidence>
<evidence type="ECO:0000256" key="3">
    <source>
        <dbReference type="ARBA" id="ARBA00011655"/>
    </source>
</evidence>
<dbReference type="Pfam" id="PF17852">
    <property type="entry name" value="Dynein_AAA_lid"/>
    <property type="match status" value="1"/>
</dbReference>
<dbReference type="InterPro" id="IPR041466">
    <property type="entry name" value="Dynein_AAA5_ext"/>
</dbReference>
<evidence type="ECO:0000256" key="12">
    <source>
        <dbReference type="ARBA" id="ARBA00023175"/>
    </source>
</evidence>
<dbReference type="InterPro" id="IPR042222">
    <property type="entry name" value="Dynein_2_N"/>
</dbReference>
<feature type="domain" description="AAA+ ATPase" evidence="17">
    <location>
        <begin position="1405"/>
        <end position="1544"/>
    </location>
</feature>
<evidence type="ECO:0000256" key="15">
    <source>
        <dbReference type="SAM" id="Coils"/>
    </source>
</evidence>
<dbReference type="InterPro" id="IPR035706">
    <property type="entry name" value="AAA_9"/>
</dbReference>
<dbReference type="Pfam" id="PF12780">
    <property type="entry name" value="AAA_8"/>
    <property type="match status" value="1"/>
</dbReference>
<evidence type="ECO:0000313" key="19">
    <source>
        <dbReference type="Proteomes" id="UP000886523"/>
    </source>
</evidence>
<dbReference type="Gene3D" id="1.20.920.30">
    <property type="match status" value="1"/>
</dbReference>
<dbReference type="Gene3D" id="1.20.920.20">
    <property type="match status" value="2"/>
</dbReference>
<dbReference type="FunFam" id="3.20.180.20:FF:000002">
    <property type="entry name" value="Cytoplasmic dynein heavy chain 1"/>
    <property type="match status" value="1"/>
</dbReference>
<proteinExistence type="inferred from homology"/>
<feature type="coiled-coil region" evidence="15">
    <location>
        <begin position="1977"/>
        <end position="2018"/>
    </location>
</feature>
<keyword evidence="7" id="KW-0677">Repeat</keyword>
<dbReference type="Gene3D" id="1.20.1270.280">
    <property type="match status" value="1"/>
</dbReference>
<dbReference type="SUPFAM" id="SSF52540">
    <property type="entry name" value="P-loop containing nucleoside triphosphate hydrolases"/>
    <property type="match status" value="4"/>
</dbReference>
<dbReference type="Gene3D" id="1.10.472.130">
    <property type="match status" value="1"/>
</dbReference>
<dbReference type="Gene3D" id="1.10.287.2620">
    <property type="match status" value="1"/>
</dbReference>
<keyword evidence="6" id="KW-0493">Microtubule</keyword>
<dbReference type="Gene3D" id="1.10.8.710">
    <property type="match status" value="1"/>
</dbReference>
<keyword evidence="10" id="KW-0243">Dynein</keyword>
<dbReference type="InterPro" id="IPR013602">
    <property type="entry name" value="Dynein_heavy_linker"/>
</dbReference>
<dbReference type="Gene3D" id="1.20.140.100">
    <property type="entry name" value="Dynein heavy chain, N-terminal domain 2"/>
    <property type="match status" value="1"/>
</dbReference>
<keyword evidence="19" id="KW-1185">Reference proteome</keyword>